<name>A0A2T0T4V4_9PSEU</name>
<dbReference type="Proteomes" id="UP000239494">
    <property type="component" value="Unassembled WGS sequence"/>
</dbReference>
<dbReference type="Gene3D" id="3.20.20.370">
    <property type="entry name" value="Glycoside hydrolase/deacetylase"/>
    <property type="match status" value="1"/>
</dbReference>
<evidence type="ECO:0000313" key="2">
    <source>
        <dbReference type="EMBL" id="PRY40715.1"/>
    </source>
</evidence>
<protein>
    <submittedName>
        <fullName evidence="2">Peptidoglycan/xylan/chitin deacetylase (PgdA/CDA1 family)</fullName>
    </submittedName>
</protein>
<dbReference type="SUPFAM" id="SSF88713">
    <property type="entry name" value="Glycoside hydrolase/deacetylase"/>
    <property type="match status" value="1"/>
</dbReference>
<dbReference type="GO" id="GO:0016810">
    <property type="term" value="F:hydrolase activity, acting on carbon-nitrogen (but not peptide) bonds"/>
    <property type="evidence" value="ECO:0007669"/>
    <property type="project" value="InterPro"/>
</dbReference>
<dbReference type="PANTHER" id="PTHR10587:SF137">
    <property type="entry name" value="4-DEOXY-4-FORMAMIDO-L-ARABINOSE-PHOSPHOUNDECAPRENOL DEFORMYLASE ARND-RELATED"/>
    <property type="match status" value="1"/>
</dbReference>
<gene>
    <name evidence="2" type="ORF">CLV43_106456</name>
</gene>
<accession>A0A2T0T4V4</accession>
<dbReference type="RefSeq" id="WP_170155968.1">
    <property type="nucleotide sequence ID" value="NZ_PVTF01000006.1"/>
</dbReference>
<dbReference type="AlphaFoldDB" id="A0A2T0T4V4"/>
<proteinExistence type="predicted"/>
<dbReference type="CDD" id="cd10959">
    <property type="entry name" value="CE4_NodB_like_3"/>
    <property type="match status" value="1"/>
</dbReference>
<dbReference type="Pfam" id="PF01522">
    <property type="entry name" value="Polysacc_deac_1"/>
    <property type="match status" value="1"/>
</dbReference>
<comment type="caution">
    <text evidence="2">The sequence shown here is derived from an EMBL/GenBank/DDBJ whole genome shotgun (WGS) entry which is preliminary data.</text>
</comment>
<dbReference type="GO" id="GO:0005975">
    <property type="term" value="P:carbohydrate metabolic process"/>
    <property type="evidence" value="ECO:0007669"/>
    <property type="project" value="InterPro"/>
</dbReference>
<evidence type="ECO:0000313" key="3">
    <source>
        <dbReference type="Proteomes" id="UP000239494"/>
    </source>
</evidence>
<dbReference type="PROSITE" id="PS51677">
    <property type="entry name" value="NODB"/>
    <property type="match status" value="1"/>
</dbReference>
<evidence type="ECO:0000259" key="1">
    <source>
        <dbReference type="PROSITE" id="PS51677"/>
    </source>
</evidence>
<dbReference type="EMBL" id="PVTF01000006">
    <property type="protein sequence ID" value="PRY40715.1"/>
    <property type="molecule type" value="Genomic_DNA"/>
</dbReference>
<feature type="domain" description="NodB homology" evidence="1">
    <location>
        <begin position="43"/>
        <end position="232"/>
    </location>
</feature>
<reference evidence="2 3" key="1">
    <citation type="submission" date="2018-03" db="EMBL/GenBank/DDBJ databases">
        <title>Genomic Encyclopedia of Archaeal and Bacterial Type Strains, Phase II (KMG-II): from individual species to whole genera.</title>
        <authorList>
            <person name="Goeker M."/>
        </authorList>
    </citation>
    <scope>NUCLEOTIDE SEQUENCE [LARGE SCALE GENOMIC DNA]</scope>
    <source>
        <strain evidence="2 3">DSM 44720</strain>
    </source>
</reference>
<sequence>MIGSLASRVAGSLSPTAKRRVRRATDGVLSPVGSLRGVRTDARVVALTYDDGPDPDGTPAVLDALAELGLSATFFVLVERAEAHPELLRRVLDEGHEVALHGIDHSRLTERSAGEVHRLLVEGKRRLEAVAGRRVRLFRPAYGSQSLGTFLAARRAGLDPVVWGPTVADWVDGAAEEVAARALPAVHPGAVVLLHDGFEVPEGDLTPRPTFDRGDVTRSLVGALRAVGYEGMSVSGLSGFGRAWRTAWFRP</sequence>
<dbReference type="InterPro" id="IPR050248">
    <property type="entry name" value="Polysacc_deacetylase_ArnD"/>
</dbReference>
<dbReference type="InterPro" id="IPR002509">
    <property type="entry name" value="NODB_dom"/>
</dbReference>
<dbReference type="PANTHER" id="PTHR10587">
    <property type="entry name" value="GLYCOSYL TRANSFERASE-RELATED"/>
    <property type="match status" value="1"/>
</dbReference>
<organism evidence="2 3">
    <name type="scientific">Umezawaea tangerina</name>
    <dbReference type="NCBI Taxonomy" id="84725"/>
    <lineage>
        <taxon>Bacteria</taxon>
        <taxon>Bacillati</taxon>
        <taxon>Actinomycetota</taxon>
        <taxon>Actinomycetes</taxon>
        <taxon>Pseudonocardiales</taxon>
        <taxon>Pseudonocardiaceae</taxon>
        <taxon>Umezawaea</taxon>
    </lineage>
</organism>
<dbReference type="InterPro" id="IPR011330">
    <property type="entry name" value="Glyco_hydro/deAcase_b/a-brl"/>
</dbReference>
<keyword evidence="3" id="KW-1185">Reference proteome</keyword>